<keyword evidence="1" id="KW-0812">Transmembrane</keyword>
<keyword evidence="1" id="KW-1133">Transmembrane helix</keyword>
<keyword evidence="1" id="KW-0472">Membrane</keyword>
<evidence type="ECO:0000256" key="1">
    <source>
        <dbReference type="SAM" id="Phobius"/>
    </source>
</evidence>
<dbReference type="EMBL" id="CADEAL010004156">
    <property type="protein sequence ID" value="CAB1453078.1"/>
    <property type="molecule type" value="Genomic_DNA"/>
</dbReference>
<keyword evidence="3" id="KW-1185">Reference proteome</keyword>
<gene>
    <name evidence="2" type="ORF">PLEPLA_LOCUS40828</name>
</gene>
<evidence type="ECO:0000313" key="3">
    <source>
        <dbReference type="Proteomes" id="UP001153269"/>
    </source>
</evidence>
<dbReference type="AlphaFoldDB" id="A0A9N7VLB1"/>
<protein>
    <submittedName>
        <fullName evidence="2">Uncharacterized protein</fullName>
    </submittedName>
</protein>
<reference evidence="2" key="1">
    <citation type="submission" date="2020-03" db="EMBL/GenBank/DDBJ databases">
        <authorList>
            <person name="Weist P."/>
        </authorList>
    </citation>
    <scope>NUCLEOTIDE SEQUENCE</scope>
</reference>
<accession>A0A9N7VLB1</accession>
<organism evidence="2 3">
    <name type="scientific">Pleuronectes platessa</name>
    <name type="common">European plaice</name>
    <dbReference type="NCBI Taxonomy" id="8262"/>
    <lineage>
        <taxon>Eukaryota</taxon>
        <taxon>Metazoa</taxon>
        <taxon>Chordata</taxon>
        <taxon>Craniata</taxon>
        <taxon>Vertebrata</taxon>
        <taxon>Euteleostomi</taxon>
        <taxon>Actinopterygii</taxon>
        <taxon>Neopterygii</taxon>
        <taxon>Teleostei</taxon>
        <taxon>Neoteleostei</taxon>
        <taxon>Acanthomorphata</taxon>
        <taxon>Carangaria</taxon>
        <taxon>Pleuronectiformes</taxon>
        <taxon>Pleuronectoidei</taxon>
        <taxon>Pleuronectidae</taxon>
        <taxon>Pleuronectes</taxon>
    </lineage>
</organism>
<comment type="caution">
    <text evidence="2">The sequence shown here is derived from an EMBL/GenBank/DDBJ whole genome shotgun (WGS) entry which is preliminary data.</text>
</comment>
<sequence length="147" mass="16340">MIGAIICVLITFITSLIFIITIIIFTFMNVDTVNAINAFIRTTFLKAQLSSCQYKRASVNENYTDHSTITTAESREAERWTMLLECLLAWSGGVSFPPPPSSFIATVLLKTTLMGEAQVLFEGTDVMRQSGIRSCRRLLLFLLPGHG</sequence>
<feature type="transmembrane region" description="Helical" evidence="1">
    <location>
        <begin position="7"/>
        <end position="28"/>
    </location>
</feature>
<dbReference type="Proteomes" id="UP001153269">
    <property type="component" value="Unassembled WGS sequence"/>
</dbReference>
<proteinExistence type="predicted"/>
<evidence type="ECO:0000313" key="2">
    <source>
        <dbReference type="EMBL" id="CAB1453078.1"/>
    </source>
</evidence>
<name>A0A9N7VLB1_PLEPL</name>